<feature type="non-terminal residue" evidence="7">
    <location>
        <position position="1"/>
    </location>
</feature>
<feature type="domain" description="Conserved oligomeric Golgi complex subunit 5 N-terminal" evidence="5">
    <location>
        <begin position="1"/>
        <end position="80"/>
    </location>
</feature>
<reference evidence="7 8" key="1">
    <citation type="submission" date="2011-02" db="EMBL/GenBank/DDBJ databases">
        <title>The Genome Sequence of Sphaeroforma arctica JP610.</title>
        <authorList>
            <consortium name="The Broad Institute Genome Sequencing Platform"/>
            <person name="Russ C."/>
            <person name="Cuomo C."/>
            <person name="Young S.K."/>
            <person name="Zeng Q."/>
            <person name="Gargeya S."/>
            <person name="Alvarado L."/>
            <person name="Berlin A."/>
            <person name="Chapman S.B."/>
            <person name="Chen Z."/>
            <person name="Freedman E."/>
            <person name="Gellesch M."/>
            <person name="Goldberg J."/>
            <person name="Griggs A."/>
            <person name="Gujja S."/>
            <person name="Heilman E."/>
            <person name="Heiman D."/>
            <person name="Howarth C."/>
            <person name="Mehta T."/>
            <person name="Neiman D."/>
            <person name="Pearson M."/>
            <person name="Roberts A."/>
            <person name="Saif S."/>
            <person name="Shea T."/>
            <person name="Shenoy N."/>
            <person name="Sisk P."/>
            <person name="Stolte C."/>
            <person name="Sykes S."/>
            <person name="White J."/>
            <person name="Yandava C."/>
            <person name="Burger G."/>
            <person name="Gray M.W."/>
            <person name="Holland P.W.H."/>
            <person name="King N."/>
            <person name="Lang F.B.F."/>
            <person name="Roger A.J."/>
            <person name="Ruiz-Trillo I."/>
            <person name="Haas B."/>
            <person name="Nusbaum C."/>
            <person name="Birren B."/>
        </authorList>
    </citation>
    <scope>NUCLEOTIDE SEQUENCE [LARGE SCALE GENOMIC DNA]</scope>
    <source>
        <strain evidence="7 8">JP610</strain>
    </source>
</reference>
<dbReference type="Pfam" id="PF10392">
    <property type="entry name" value="COG5_N"/>
    <property type="match status" value="1"/>
</dbReference>
<evidence type="ECO:0000313" key="7">
    <source>
        <dbReference type="EMBL" id="KNC73646.1"/>
    </source>
</evidence>
<dbReference type="GO" id="GO:0017119">
    <property type="term" value="C:Golgi transport complex"/>
    <property type="evidence" value="ECO:0007669"/>
    <property type="project" value="InterPro"/>
</dbReference>
<dbReference type="PANTHER" id="PTHR13228:SF3">
    <property type="entry name" value="CONSERVED OLIGOMERIC GOLGI COMPLEX SUBUNIT 5"/>
    <property type="match status" value="1"/>
</dbReference>
<evidence type="ECO:0000313" key="8">
    <source>
        <dbReference type="Proteomes" id="UP000054560"/>
    </source>
</evidence>
<dbReference type="PANTHER" id="PTHR13228">
    <property type="entry name" value="CONSERVED OLIGOMERIC GOLGI COMPLEX COMPONENT 5"/>
    <property type="match status" value="1"/>
</dbReference>
<comment type="subcellular location">
    <subcellularLocation>
        <location evidence="1">Golgi apparatus membrane</location>
        <topology evidence="1">Peripheral membrane protein</topology>
    </subcellularLocation>
</comment>
<keyword evidence="4" id="KW-0472">Membrane</keyword>
<proteinExistence type="predicted"/>
<dbReference type="OrthoDB" id="18786at2759"/>
<accession>A0A0L0FAW9</accession>
<evidence type="ECO:0000256" key="3">
    <source>
        <dbReference type="ARBA" id="ARBA00023034"/>
    </source>
</evidence>
<dbReference type="InterPro" id="IPR019465">
    <property type="entry name" value="Cog5"/>
</dbReference>
<keyword evidence="3" id="KW-0333">Golgi apparatus</keyword>
<dbReference type="InterPro" id="IPR048485">
    <property type="entry name" value="COG5_helical"/>
</dbReference>
<evidence type="ECO:0000256" key="2">
    <source>
        <dbReference type="ARBA" id="ARBA00020974"/>
    </source>
</evidence>
<evidence type="ECO:0000256" key="4">
    <source>
        <dbReference type="ARBA" id="ARBA00023136"/>
    </source>
</evidence>
<dbReference type="GeneID" id="25914299"/>
<dbReference type="STRING" id="667725.A0A0L0FAW9"/>
<dbReference type="InterPro" id="IPR049176">
    <property type="entry name" value="COG5_N"/>
</dbReference>
<evidence type="ECO:0000256" key="1">
    <source>
        <dbReference type="ARBA" id="ARBA00004395"/>
    </source>
</evidence>
<protein>
    <recommendedName>
        <fullName evidence="2">Conserved oligomeric Golgi complex subunit 5</fullName>
    </recommendedName>
</protein>
<evidence type="ECO:0000259" key="6">
    <source>
        <dbReference type="Pfam" id="PF20649"/>
    </source>
</evidence>
<sequence length="209" mass="23445">VVSRHEDLLQQASGIHKLESVLSTINARVMALQSSVSRIMSRIDEPHKRMQTKLRQLERIQYACDILRRTIRFLYVLKRLRDQVQLGDRHIPKAAQSLADLEEVLTDGDGLSGVYVVDAERAWVEEQRVLVVKKANHMLNTGLKSQNQGDISTALQVFYNLGTLRARSVAVLDSLKSTITSNIRDTLAAAAMGNSTTQGVLGYYLVHDY</sequence>
<dbReference type="Proteomes" id="UP000054560">
    <property type="component" value="Unassembled WGS sequence"/>
</dbReference>
<feature type="domain" description="Conserved oligomeric Golgi complex subunit 5 helical" evidence="6">
    <location>
        <begin position="111"/>
        <end position="194"/>
    </location>
</feature>
<dbReference type="eggNOG" id="KOG2211">
    <property type="taxonomic scope" value="Eukaryota"/>
</dbReference>
<dbReference type="GO" id="GO:0000139">
    <property type="term" value="C:Golgi membrane"/>
    <property type="evidence" value="ECO:0007669"/>
    <property type="project" value="UniProtKB-SubCell"/>
</dbReference>
<gene>
    <name evidence="7" type="ORF">SARC_13795</name>
</gene>
<name>A0A0L0FAW9_9EUKA</name>
<organism evidence="7 8">
    <name type="scientific">Sphaeroforma arctica JP610</name>
    <dbReference type="NCBI Taxonomy" id="667725"/>
    <lineage>
        <taxon>Eukaryota</taxon>
        <taxon>Ichthyosporea</taxon>
        <taxon>Ichthyophonida</taxon>
        <taxon>Sphaeroforma</taxon>
    </lineage>
</organism>
<keyword evidence="8" id="KW-1185">Reference proteome</keyword>
<dbReference type="RefSeq" id="XP_014147548.1">
    <property type="nucleotide sequence ID" value="XM_014292073.1"/>
</dbReference>
<evidence type="ECO:0000259" key="5">
    <source>
        <dbReference type="Pfam" id="PF10392"/>
    </source>
</evidence>
<dbReference type="EMBL" id="KQ245345">
    <property type="protein sequence ID" value="KNC73646.1"/>
    <property type="molecule type" value="Genomic_DNA"/>
</dbReference>
<dbReference type="GO" id="GO:0006891">
    <property type="term" value="P:intra-Golgi vesicle-mediated transport"/>
    <property type="evidence" value="ECO:0007669"/>
    <property type="project" value="InterPro"/>
</dbReference>
<dbReference type="Pfam" id="PF20649">
    <property type="entry name" value="COG5_C"/>
    <property type="match status" value="1"/>
</dbReference>
<dbReference type="AlphaFoldDB" id="A0A0L0FAW9"/>